<feature type="signal peptide" evidence="1">
    <location>
        <begin position="1"/>
        <end position="18"/>
    </location>
</feature>
<feature type="chain" id="PRO_5045516879" evidence="1">
    <location>
        <begin position="19"/>
        <end position="134"/>
    </location>
</feature>
<keyword evidence="1" id="KW-0732">Signal</keyword>
<protein>
    <submittedName>
        <fullName evidence="2">Uncharacterized protein</fullName>
    </submittedName>
</protein>
<reference evidence="2 3" key="1">
    <citation type="submission" date="2024-09" db="EMBL/GenBank/DDBJ databases">
        <title>Rethinking Asexuality: The Enigmatic Case of Functional Sexual Genes in Lepraria (Stereocaulaceae).</title>
        <authorList>
            <person name="Doellman M."/>
            <person name="Sun Y."/>
            <person name="Barcenas-Pena A."/>
            <person name="Lumbsch H.T."/>
            <person name="Grewe F."/>
        </authorList>
    </citation>
    <scope>NUCLEOTIDE SEQUENCE [LARGE SCALE GENOMIC DNA]</scope>
    <source>
        <strain evidence="2 3">Mercado 3170</strain>
    </source>
</reference>
<accession>A0ABR4AAD3</accession>
<dbReference type="Proteomes" id="UP001590950">
    <property type="component" value="Unassembled WGS sequence"/>
</dbReference>
<organism evidence="2 3">
    <name type="scientific">Stereocaulon virgatum</name>
    <dbReference type="NCBI Taxonomy" id="373712"/>
    <lineage>
        <taxon>Eukaryota</taxon>
        <taxon>Fungi</taxon>
        <taxon>Dikarya</taxon>
        <taxon>Ascomycota</taxon>
        <taxon>Pezizomycotina</taxon>
        <taxon>Lecanoromycetes</taxon>
        <taxon>OSLEUM clade</taxon>
        <taxon>Lecanoromycetidae</taxon>
        <taxon>Lecanorales</taxon>
        <taxon>Lecanorineae</taxon>
        <taxon>Stereocaulaceae</taxon>
        <taxon>Stereocaulon</taxon>
    </lineage>
</organism>
<sequence>MTLPCDTSLASLLLLALASDPPHILRIRLHSVTFAQGSLANGTLCAGFSHLGGLDLFPLSSPQICGYSDLLSLPQTARPDLPQSRTLLPLPCYLMPTMEPLITQNLSDSLLGVPFEQKRELLKPTIERLYVHKN</sequence>
<evidence type="ECO:0000313" key="2">
    <source>
        <dbReference type="EMBL" id="KAL2042725.1"/>
    </source>
</evidence>
<comment type="caution">
    <text evidence="2">The sequence shown here is derived from an EMBL/GenBank/DDBJ whole genome shotgun (WGS) entry which is preliminary data.</text>
</comment>
<evidence type="ECO:0000313" key="3">
    <source>
        <dbReference type="Proteomes" id="UP001590950"/>
    </source>
</evidence>
<name>A0ABR4AAD3_9LECA</name>
<proteinExistence type="predicted"/>
<evidence type="ECO:0000256" key="1">
    <source>
        <dbReference type="SAM" id="SignalP"/>
    </source>
</evidence>
<gene>
    <name evidence="2" type="ORF">N7G274_004484</name>
</gene>
<dbReference type="EMBL" id="JBEFKJ010000013">
    <property type="protein sequence ID" value="KAL2042725.1"/>
    <property type="molecule type" value="Genomic_DNA"/>
</dbReference>
<keyword evidence="3" id="KW-1185">Reference proteome</keyword>